<evidence type="ECO:0000256" key="6">
    <source>
        <dbReference type="ARBA" id="ARBA00016340"/>
    </source>
</evidence>
<evidence type="ECO:0000256" key="5">
    <source>
        <dbReference type="ARBA" id="ARBA00012384"/>
    </source>
</evidence>
<organism evidence="17 18">
    <name type="scientific">Pectobacterium punjabense</name>
    <dbReference type="NCBI Taxonomy" id="2108399"/>
    <lineage>
        <taxon>Bacteria</taxon>
        <taxon>Pseudomonadati</taxon>
        <taxon>Pseudomonadota</taxon>
        <taxon>Gammaproteobacteria</taxon>
        <taxon>Enterobacterales</taxon>
        <taxon>Pectobacteriaceae</taxon>
        <taxon>Pectobacterium</taxon>
    </lineage>
</organism>
<keyword evidence="10" id="KW-0862">Zinc</keyword>
<feature type="domain" description="Galactose-1-phosphate uridyl transferase C-terminal" evidence="16">
    <location>
        <begin position="181"/>
        <end position="344"/>
    </location>
</feature>
<dbReference type="RefSeq" id="WP_107170874.1">
    <property type="nucleotide sequence ID" value="NZ_CP038498.1"/>
</dbReference>
<dbReference type="InterPro" id="IPR001937">
    <property type="entry name" value="GalP_UDPtransf1"/>
</dbReference>
<evidence type="ECO:0000256" key="8">
    <source>
        <dbReference type="ARBA" id="ARBA00022695"/>
    </source>
</evidence>
<dbReference type="EMBL" id="CP038498">
    <property type="protein sequence ID" value="QJA21184.1"/>
    <property type="molecule type" value="Genomic_DNA"/>
</dbReference>
<dbReference type="Gene3D" id="3.30.428.10">
    <property type="entry name" value="HIT-like"/>
    <property type="match status" value="2"/>
</dbReference>
<accession>A0ABX6L4E6</accession>
<keyword evidence="11 14" id="KW-0299">Galactose metabolism</keyword>
<dbReference type="InterPro" id="IPR005849">
    <property type="entry name" value="GalP_Utransf_N"/>
</dbReference>
<dbReference type="NCBIfam" id="NF008724">
    <property type="entry name" value="PRK11720.1"/>
    <property type="match status" value="1"/>
</dbReference>
<keyword evidence="7 14" id="KW-0808">Transferase</keyword>
<keyword evidence="8 14" id="KW-0548">Nucleotidyltransferase</keyword>
<dbReference type="InterPro" id="IPR019779">
    <property type="entry name" value="GalP_UDPtransf1_His-AS"/>
</dbReference>
<dbReference type="CDD" id="cd00608">
    <property type="entry name" value="GalT"/>
    <property type="match status" value="1"/>
</dbReference>
<dbReference type="NCBIfam" id="TIGR00209">
    <property type="entry name" value="galT_1"/>
    <property type="match status" value="1"/>
</dbReference>
<comment type="catalytic activity">
    <reaction evidence="1 14">
        <text>alpha-D-galactose 1-phosphate + UDP-alpha-D-glucose = alpha-D-glucose 1-phosphate + UDP-alpha-D-galactose</text>
        <dbReference type="Rhea" id="RHEA:13989"/>
        <dbReference type="ChEBI" id="CHEBI:58336"/>
        <dbReference type="ChEBI" id="CHEBI:58601"/>
        <dbReference type="ChEBI" id="CHEBI:58885"/>
        <dbReference type="ChEBI" id="CHEBI:66914"/>
        <dbReference type="EC" id="2.7.7.12"/>
    </reaction>
</comment>
<dbReference type="PIRSF" id="PIRSF000808">
    <property type="entry name" value="GalT"/>
    <property type="match status" value="1"/>
</dbReference>
<keyword evidence="18" id="KW-1185">Reference proteome</keyword>
<gene>
    <name evidence="17" type="primary">galT</name>
    <name evidence="17" type="ORF">E2566_15275</name>
</gene>
<dbReference type="Pfam" id="PF02744">
    <property type="entry name" value="GalP_UDP_tr_C"/>
    <property type="match status" value="1"/>
</dbReference>
<dbReference type="InterPro" id="IPR036265">
    <property type="entry name" value="HIT-like_sf"/>
</dbReference>
<name>A0ABX6L4E6_9GAMM</name>
<dbReference type="InterPro" id="IPR005850">
    <property type="entry name" value="GalP_Utransf_C"/>
</dbReference>
<dbReference type="GO" id="GO:0016779">
    <property type="term" value="F:nucleotidyltransferase activity"/>
    <property type="evidence" value="ECO:0007669"/>
    <property type="project" value="UniProtKB-KW"/>
</dbReference>
<evidence type="ECO:0000256" key="11">
    <source>
        <dbReference type="ARBA" id="ARBA00023144"/>
    </source>
</evidence>
<evidence type="ECO:0000259" key="16">
    <source>
        <dbReference type="Pfam" id="PF02744"/>
    </source>
</evidence>
<evidence type="ECO:0000256" key="3">
    <source>
        <dbReference type="ARBA" id="ARBA00004947"/>
    </source>
</evidence>
<sequence>MQFEPTEHPHRRFNPLKGEWILVSPHRAKRPWQGQQDEPDRATPPPYDPTCYLCAGNKRITGDINPHYQSTFVFTNDFSALMEDTPEAPSGDDELFRVQQARGVSRVICFSPDHSKSLPQLSLPALKAVIDTWSDQTEELGKRYPWVQVFENKGTMMGCSNPHPHGQVWANDFLPNEVLREDEQQHDYFTRHGSPLLLDYVQREQSDGSRIVVETEHWLAVVPYWASWPFETLVLPKFAVQRLPQLNDIQRDDLALILKKLTSRYDNLFQCSFPYSMGWHGAPFKGNDIQHWQLHAHFYPPLLRSASVRKFMVGYEMLAEAQRDLTAEQAAERLRSVSDIHFSEQI</sequence>
<feature type="domain" description="Galactose-1-phosphate uridyl transferase N-terminal" evidence="15">
    <location>
        <begin position="2"/>
        <end position="175"/>
    </location>
</feature>
<evidence type="ECO:0000256" key="13">
    <source>
        <dbReference type="NCBIfam" id="TIGR00209"/>
    </source>
</evidence>
<evidence type="ECO:0000256" key="4">
    <source>
        <dbReference type="ARBA" id="ARBA00010951"/>
    </source>
</evidence>
<dbReference type="GeneID" id="90764310"/>
<dbReference type="SUPFAM" id="SSF54197">
    <property type="entry name" value="HIT-like"/>
    <property type="match status" value="2"/>
</dbReference>
<evidence type="ECO:0000259" key="15">
    <source>
        <dbReference type="Pfam" id="PF01087"/>
    </source>
</evidence>
<reference evidence="17 18" key="1">
    <citation type="submission" date="2019-04" db="EMBL/GenBank/DDBJ databases">
        <title>Whole Genome Sequencing of Pectobacterium punjabense SS95.</title>
        <authorList>
            <person name="Sarfraz S."/>
            <person name="Oulghazi S."/>
            <person name="Roques C."/>
            <person name="Vandecasteele C."/>
            <person name="Faure D."/>
        </authorList>
    </citation>
    <scope>NUCLEOTIDE SEQUENCE [LARGE SCALE GENOMIC DNA]</scope>
    <source>
        <strain evidence="17 18">SS95</strain>
    </source>
</reference>
<keyword evidence="12 14" id="KW-0119">Carbohydrate metabolism</keyword>
<comment type="similarity">
    <text evidence="4 14">Belongs to the galactose-1-phosphate uridylyltransferase type 1 family.</text>
</comment>
<evidence type="ECO:0000256" key="10">
    <source>
        <dbReference type="ARBA" id="ARBA00022833"/>
    </source>
</evidence>
<evidence type="ECO:0000256" key="7">
    <source>
        <dbReference type="ARBA" id="ARBA00022679"/>
    </source>
</evidence>
<evidence type="ECO:0000256" key="1">
    <source>
        <dbReference type="ARBA" id="ARBA00001107"/>
    </source>
</evidence>
<dbReference type="Pfam" id="PF01087">
    <property type="entry name" value="GalP_UDP_transf"/>
    <property type="match status" value="1"/>
</dbReference>
<dbReference type="PANTHER" id="PTHR11943">
    <property type="entry name" value="GALACTOSE-1-PHOSPHATE URIDYLYLTRANSFERASE"/>
    <property type="match status" value="1"/>
</dbReference>
<proteinExistence type="inferred from homology"/>
<evidence type="ECO:0000256" key="12">
    <source>
        <dbReference type="ARBA" id="ARBA00023277"/>
    </source>
</evidence>
<dbReference type="PANTHER" id="PTHR11943:SF1">
    <property type="entry name" value="GALACTOSE-1-PHOSPHATE URIDYLYLTRANSFERASE"/>
    <property type="match status" value="1"/>
</dbReference>
<keyword evidence="9 14" id="KW-0479">Metal-binding</keyword>
<evidence type="ECO:0000256" key="2">
    <source>
        <dbReference type="ARBA" id="ARBA00001947"/>
    </source>
</evidence>
<evidence type="ECO:0000256" key="14">
    <source>
        <dbReference type="RuleBase" id="RU000506"/>
    </source>
</evidence>
<dbReference type="PROSITE" id="PS00117">
    <property type="entry name" value="GAL_P_UDP_TRANSF_I"/>
    <property type="match status" value="1"/>
</dbReference>
<comment type="pathway">
    <text evidence="3 14">Carbohydrate metabolism; galactose metabolism.</text>
</comment>
<evidence type="ECO:0000256" key="9">
    <source>
        <dbReference type="ARBA" id="ARBA00022723"/>
    </source>
</evidence>
<protein>
    <recommendedName>
        <fullName evidence="6 13">Galactose-1-phosphate uridylyltransferase</fullName>
        <ecNumber evidence="5 13">2.7.7.12</ecNumber>
    </recommendedName>
</protein>
<evidence type="ECO:0000313" key="17">
    <source>
        <dbReference type="EMBL" id="QJA21184.1"/>
    </source>
</evidence>
<evidence type="ECO:0000313" key="18">
    <source>
        <dbReference type="Proteomes" id="UP000502681"/>
    </source>
</evidence>
<comment type="cofactor">
    <cofactor evidence="2">
        <name>Zn(2+)</name>
        <dbReference type="ChEBI" id="CHEBI:29105"/>
    </cofactor>
</comment>
<dbReference type="EC" id="2.7.7.12" evidence="5 13"/>
<dbReference type="Proteomes" id="UP000502681">
    <property type="component" value="Chromosome"/>
</dbReference>